<gene>
    <name evidence="1" type="ORF">N657DRAFT_536599</name>
</gene>
<evidence type="ECO:0000313" key="1">
    <source>
        <dbReference type="EMBL" id="KAK4119761.1"/>
    </source>
</evidence>
<reference evidence="1" key="2">
    <citation type="submission" date="2023-05" db="EMBL/GenBank/DDBJ databases">
        <authorList>
            <consortium name="Lawrence Berkeley National Laboratory"/>
            <person name="Steindorff A."/>
            <person name="Hensen N."/>
            <person name="Bonometti L."/>
            <person name="Westerberg I."/>
            <person name="Brannstrom I.O."/>
            <person name="Guillou S."/>
            <person name="Cros-Aarteil S."/>
            <person name="Calhoun S."/>
            <person name="Haridas S."/>
            <person name="Kuo A."/>
            <person name="Mondo S."/>
            <person name="Pangilinan J."/>
            <person name="Riley R."/>
            <person name="Labutti K."/>
            <person name="Andreopoulos B."/>
            <person name="Lipzen A."/>
            <person name="Chen C."/>
            <person name="Yanf M."/>
            <person name="Daum C."/>
            <person name="Ng V."/>
            <person name="Clum A."/>
            <person name="Ohm R."/>
            <person name="Martin F."/>
            <person name="Silar P."/>
            <person name="Natvig D."/>
            <person name="Lalanne C."/>
            <person name="Gautier V."/>
            <person name="Ament-Velasquez S.L."/>
            <person name="Kruys A."/>
            <person name="Hutchinson M.I."/>
            <person name="Powell A.J."/>
            <person name="Barry K."/>
            <person name="Miller A.N."/>
            <person name="Grigoriev I.V."/>
            <person name="Debuchy R."/>
            <person name="Gladieux P."/>
            <person name="Thoren M.H."/>
            <person name="Johannesson H."/>
        </authorList>
    </citation>
    <scope>NUCLEOTIDE SEQUENCE</scope>
    <source>
        <strain evidence="1">CBS 731.68</strain>
    </source>
</reference>
<dbReference type="GO" id="GO:0003676">
    <property type="term" value="F:nucleic acid binding"/>
    <property type="evidence" value="ECO:0007669"/>
    <property type="project" value="InterPro"/>
</dbReference>
<feature type="non-terminal residue" evidence="1">
    <location>
        <position position="153"/>
    </location>
</feature>
<proteinExistence type="predicted"/>
<comment type="caution">
    <text evidence="1">The sequence shown here is derived from an EMBL/GenBank/DDBJ whole genome shotgun (WGS) entry which is preliminary data.</text>
</comment>
<dbReference type="InterPro" id="IPR036397">
    <property type="entry name" value="RNaseH_sf"/>
</dbReference>
<organism evidence="1 2">
    <name type="scientific">Parathielavia appendiculata</name>
    <dbReference type="NCBI Taxonomy" id="2587402"/>
    <lineage>
        <taxon>Eukaryota</taxon>
        <taxon>Fungi</taxon>
        <taxon>Dikarya</taxon>
        <taxon>Ascomycota</taxon>
        <taxon>Pezizomycotina</taxon>
        <taxon>Sordariomycetes</taxon>
        <taxon>Sordariomycetidae</taxon>
        <taxon>Sordariales</taxon>
        <taxon>Chaetomiaceae</taxon>
        <taxon>Parathielavia</taxon>
    </lineage>
</organism>
<evidence type="ECO:0008006" key="3">
    <source>
        <dbReference type="Google" id="ProtNLM"/>
    </source>
</evidence>
<feature type="non-terminal residue" evidence="1">
    <location>
        <position position="1"/>
    </location>
</feature>
<dbReference type="Gene3D" id="3.30.420.10">
    <property type="entry name" value="Ribonuclease H-like superfamily/Ribonuclease H"/>
    <property type="match status" value="1"/>
</dbReference>
<protein>
    <recommendedName>
        <fullName evidence="3">Tc1-like transposase DDE domain-containing protein</fullName>
    </recommendedName>
</protein>
<dbReference type="EMBL" id="MU853245">
    <property type="protein sequence ID" value="KAK4119761.1"/>
    <property type="molecule type" value="Genomic_DNA"/>
</dbReference>
<sequence>GKQPEWKWDTKHGKLTRRQGTAVDWYRYQREVVIPKLIPFAKSCGPDSLVQKDLAPSHAHRAQAAIYDTPCVARLMWCPNAPDLNMIEPCWPYLKRVTTKKGAPKSKKEAQQVWEEAWEDLDQPRIQAWIERIPFHIQEVIRLEGGNEYKEGR</sequence>
<keyword evidence="2" id="KW-1185">Reference proteome</keyword>
<evidence type="ECO:0000313" key="2">
    <source>
        <dbReference type="Proteomes" id="UP001302602"/>
    </source>
</evidence>
<name>A0AAN6TTI4_9PEZI</name>
<dbReference type="Proteomes" id="UP001302602">
    <property type="component" value="Unassembled WGS sequence"/>
</dbReference>
<dbReference type="AlphaFoldDB" id="A0AAN6TTI4"/>
<dbReference type="RefSeq" id="XP_062643534.1">
    <property type="nucleotide sequence ID" value="XM_062787783.1"/>
</dbReference>
<reference evidence="1" key="1">
    <citation type="journal article" date="2023" name="Mol. Phylogenet. Evol.">
        <title>Genome-scale phylogeny and comparative genomics of the fungal order Sordariales.</title>
        <authorList>
            <person name="Hensen N."/>
            <person name="Bonometti L."/>
            <person name="Westerberg I."/>
            <person name="Brannstrom I.O."/>
            <person name="Guillou S."/>
            <person name="Cros-Aarteil S."/>
            <person name="Calhoun S."/>
            <person name="Haridas S."/>
            <person name="Kuo A."/>
            <person name="Mondo S."/>
            <person name="Pangilinan J."/>
            <person name="Riley R."/>
            <person name="LaButti K."/>
            <person name="Andreopoulos B."/>
            <person name="Lipzen A."/>
            <person name="Chen C."/>
            <person name="Yan M."/>
            <person name="Daum C."/>
            <person name="Ng V."/>
            <person name="Clum A."/>
            <person name="Steindorff A."/>
            <person name="Ohm R.A."/>
            <person name="Martin F."/>
            <person name="Silar P."/>
            <person name="Natvig D.O."/>
            <person name="Lalanne C."/>
            <person name="Gautier V."/>
            <person name="Ament-Velasquez S.L."/>
            <person name="Kruys A."/>
            <person name="Hutchinson M.I."/>
            <person name="Powell A.J."/>
            <person name="Barry K."/>
            <person name="Miller A.N."/>
            <person name="Grigoriev I.V."/>
            <person name="Debuchy R."/>
            <person name="Gladieux P."/>
            <person name="Hiltunen Thoren M."/>
            <person name="Johannesson H."/>
        </authorList>
    </citation>
    <scope>NUCLEOTIDE SEQUENCE</scope>
    <source>
        <strain evidence="1">CBS 731.68</strain>
    </source>
</reference>
<dbReference type="GeneID" id="87824553"/>
<accession>A0AAN6TTI4</accession>